<dbReference type="EMBL" id="HF571521">
    <property type="protein sequence ID" value="CCQ35005.1"/>
    <property type="molecule type" value="Genomic_DNA"/>
</dbReference>
<dbReference type="AlphaFoldDB" id="S6D4D3"/>
<dbReference type="EC" id="3.2.1.-" evidence="1"/>
<dbReference type="Gene3D" id="2.120.10.10">
    <property type="match status" value="1"/>
</dbReference>
<organism evidence="1 2">
    <name type="scientific">Halorhabdus tiamatea SARL4B</name>
    <dbReference type="NCBI Taxonomy" id="1033806"/>
    <lineage>
        <taxon>Archaea</taxon>
        <taxon>Methanobacteriati</taxon>
        <taxon>Methanobacteriota</taxon>
        <taxon>Stenosarchaea group</taxon>
        <taxon>Halobacteria</taxon>
        <taxon>Halobacteriales</taxon>
        <taxon>Haloarculaceae</taxon>
        <taxon>Halorhabdus</taxon>
    </lineage>
</organism>
<dbReference type="HOGENOM" id="CLU_036301_1_0_2"/>
<accession>S6D4D3</accession>
<dbReference type="CDD" id="cd15482">
    <property type="entry name" value="Sialidase_non-viral"/>
    <property type="match status" value="1"/>
</dbReference>
<dbReference type="Proteomes" id="UP000015381">
    <property type="component" value="Plasmid pHTIA"/>
</dbReference>
<name>S6D4D3_9EURY</name>
<keyword evidence="1" id="KW-0378">Hydrolase</keyword>
<protein>
    <submittedName>
        <fullName evidence="1">Exo-1,5-alpha-L-arabinanase, family GH93</fullName>
        <ecNumber evidence="1">3.2.1.-</ecNumber>
    </submittedName>
</protein>
<geneLocation type="plasmid" evidence="1 2">
    <name>pHTIA</name>
</geneLocation>
<keyword evidence="1" id="KW-0326">Glycosidase</keyword>
<dbReference type="PATRIC" id="fig|1033806.12.peg.2894"/>
<gene>
    <name evidence="1" type="ORF">HTIA_p2903</name>
</gene>
<sequence length="364" mass="39799">MYPRVERLAHADTGGDVLIATFEHYWSTDPENASQPFFPVYRSTDGGESWTKCSEIHDTENDWGLRYQPTLFELPVDVGPWSAGTILAAGNSIPDDLSRTKIDVYASEDRGQTWEYVSTVAEGGQAVPQAGSTPVWEPDFALDPDGNLVVYFADERHRDEGYNQLIGHRVSEDGGQTWGEEVFDAAIPNGEDRPGMPVVTRLPDGRYVMVFEVVGPTHEGGIFVMASPDGRSWGDPADVGSPVMTTAGYQGCNGPYATWTPAGGTDGTLLVSAKTLRDENREQAPGSGDVLLATHDFESFSDWRTVSSPITYDDELDVGYQMVAWTTPLLPSPDGERLLAMSSTYVGPERLEIRYGIDELDVDG</sequence>
<dbReference type="GO" id="GO:0016798">
    <property type="term" value="F:hydrolase activity, acting on glycosyl bonds"/>
    <property type="evidence" value="ECO:0007669"/>
    <property type="project" value="UniProtKB-KW"/>
</dbReference>
<dbReference type="SUPFAM" id="SSF50939">
    <property type="entry name" value="Sialidases"/>
    <property type="match status" value="1"/>
</dbReference>
<keyword evidence="1" id="KW-0614">Plasmid</keyword>
<reference evidence="1 2" key="1">
    <citation type="journal article" date="2014" name="Environ. Microbiol.">
        <title>Halorhabdus tiamatea: proteogenomics and glycosidase activity measurements identify the first cultivated euryarchaeon from a deep-sea anoxic brine lake as potential polysaccharide degrader.</title>
        <authorList>
            <person name="Werner J."/>
            <person name="Ferrer M."/>
            <person name="Michel G."/>
            <person name="Mann A.J."/>
            <person name="Huang S."/>
            <person name="Juarez S."/>
            <person name="Ciordia S."/>
            <person name="Albar J.P."/>
            <person name="Alcaide M."/>
            <person name="La Cono V."/>
            <person name="Yakimov M.M."/>
            <person name="Antunes A."/>
            <person name="Taborda M."/>
            <person name="Da Costa M.S."/>
            <person name="Amann R.I."/>
            <person name="Gloeckner F.O."/>
            <person name="Golyshina O.V."/>
            <person name="Golyshin P.N."/>
            <person name="Teeling H."/>
        </authorList>
    </citation>
    <scope>NUCLEOTIDE SEQUENCE [LARGE SCALE GENOMIC DNA]</scope>
    <source>
        <strain evidence="2">SARL4B</strain>
        <plasmid evidence="1">pHTIA</plasmid>
    </source>
</reference>
<dbReference type="PANTHER" id="PTHR38792:SF3">
    <property type="entry name" value="BNR_ASP-BOX REPEAT DOMAIN PROTEIN (AFU_ORTHOLOGUE AFUA_7G06430)-RELATED"/>
    <property type="match status" value="1"/>
</dbReference>
<dbReference type="PANTHER" id="PTHR38792">
    <property type="entry name" value="BNR/ASP-BOX REPEAT DOMAIN PROTEIN (AFU_ORTHOLOGUE AFUA_7G06430)-RELATED"/>
    <property type="match status" value="1"/>
</dbReference>
<evidence type="ECO:0000313" key="1">
    <source>
        <dbReference type="EMBL" id="CCQ35005.1"/>
    </source>
</evidence>
<keyword evidence="2" id="KW-1185">Reference proteome</keyword>
<dbReference type="KEGG" id="hti:HTIA_p2903"/>
<evidence type="ECO:0000313" key="2">
    <source>
        <dbReference type="Proteomes" id="UP000015381"/>
    </source>
</evidence>
<proteinExistence type="predicted"/>
<dbReference type="InterPro" id="IPR036278">
    <property type="entry name" value="Sialidase_sf"/>
</dbReference>